<dbReference type="STRING" id="279113.CPter91_5371"/>
<dbReference type="InterPro" id="IPR046554">
    <property type="entry name" value="DUF6708"/>
</dbReference>
<evidence type="ECO:0000259" key="2">
    <source>
        <dbReference type="Pfam" id="PF20455"/>
    </source>
</evidence>
<evidence type="ECO:0000313" key="4">
    <source>
        <dbReference type="Proteomes" id="UP000074561"/>
    </source>
</evidence>
<protein>
    <recommendedName>
        <fullName evidence="2">DUF6708 domain-containing protein</fullName>
    </recommendedName>
</protein>
<dbReference type="KEGG" id="cpra:CPter91_5371"/>
<sequence>MVAGLIFPCLVIFLGIIAFSYVAFRFGRDEFFALKRRPIRFNREQQKIYTIRRRRFFAKPGEGDITWEVPWNEKSIFCIHKGSGNNSNCYHIRHYSVDDKGNVVRAFAIGREWQGRANLQGLLSQWNYWCWYMKQGPADLPKPALFFSEHESIRESFLFCMYDFGMRASATYRIIMMPFILLLTSHRLMALWTCREPIWPKSVEQVSNVAIDDAYNQPRGDTPVGWAETALAQERHDYPYDPKMEMGNWHGEKDGAVNASFWVEDVPPKI</sequence>
<keyword evidence="1" id="KW-0472">Membrane</keyword>
<name>A0A127QC92_9BURK</name>
<reference evidence="3 4" key="1">
    <citation type="submission" date="2015-11" db="EMBL/GenBank/DDBJ databases">
        <title>Exploring the genomic traits of fungus-feeding bacterial genus Collimonas.</title>
        <authorList>
            <person name="Song C."/>
            <person name="Schmidt R."/>
            <person name="de Jager V."/>
            <person name="Krzyzanowska D."/>
            <person name="Jongedijk E."/>
            <person name="Cankar K."/>
            <person name="Beekwilder J."/>
            <person name="van Veen A."/>
            <person name="de Boer W."/>
            <person name="van Veen J.A."/>
            <person name="Garbeva P."/>
        </authorList>
    </citation>
    <scope>NUCLEOTIDE SEQUENCE [LARGE SCALE GENOMIC DNA]</scope>
    <source>
        <strain evidence="3 4">Ter91</strain>
    </source>
</reference>
<dbReference type="PATRIC" id="fig|279113.9.peg.5332"/>
<gene>
    <name evidence="3" type="ORF">CPter91_5371</name>
</gene>
<dbReference type="Proteomes" id="UP000074561">
    <property type="component" value="Chromosome"/>
</dbReference>
<keyword evidence="1" id="KW-0812">Transmembrane</keyword>
<evidence type="ECO:0000256" key="1">
    <source>
        <dbReference type="SAM" id="Phobius"/>
    </source>
</evidence>
<dbReference type="Pfam" id="PF20455">
    <property type="entry name" value="DUF6708"/>
    <property type="match status" value="1"/>
</dbReference>
<keyword evidence="1" id="KW-1133">Transmembrane helix</keyword>
<proteinExistence type="predicted"/>
<dbReference type="EMBL" id="CP013234">
    <property type="protein sequence ID" value="AMP07657.1"/>
    <property type="molecule type" value="Genomic_DNA"/>
</dbReference>
<feature type="domain" description="DUF6708" evidence="2">
    <location>
        <begin position="16"/>
        <end position="208"/>
    </location>
</feature>
<feature type="transmembrane region" description="Helical" evidence="1">
    <location>
        <begin position="6"/>
        <end position="27"/>
    </location>
</feature>
<evidence type="ECO:0000313" key="3">
    <source>
        <dbReference type="EMBL" id="AMP07657.1"/>
    </source>
</evidence>
<accession>A0A127QC92</accession>
<organism evidence="3 4">
    <name type="scientific">Collimonas pratensis</name>
    <dbReference type="NCBI Taxonomy" id="279113"/>
    <lineage>
        <taxon>Bacteria</taxon>
        <taxon>Pseudomonadati</taxon>
        <taxon>Pseudomonadota</taxon>
        <taxon>Betaproteobacteria</taxon>
        <taxon>Burkholderiales</taxon>
        <taxon>Oxalobacteraceae</taxon>
        <taxon>Collimonas</taxon>
    </lineage>
</organism>
<dbReference type="AlphaFoldDB" id="A0A127QC92"/>